<keyword evidence="4" id="KW-0808">Transferase</keyword>
<dbReference type="GO" id="GO:0046983">
    <property type="term" value="F:protein dimerization activity"/>
    <property type="evidence" value="ECO:0007669"/>
    <property type="project" value="InterPro"/>
</dbReference>
<dbReference type="RefSeq" id="WP_052023012.1">
    <property type="nucleotide sequence ID" value="NZ_AXCW01000148.1"/>
</dbReference>
<dbReference type="Gene3D" id="3.30.565.10">
    <property type="entry name" value="Histidine kinase-like ATPase, C-terminal domain"/>
    <property type="match status" value="1"/>
</dbReference>
<dbReference type="Pfam" id="PF07730">
    <property type="entry name" value="HisKA_3"/>
    <property type="match status" value="1"/>
</dbReference>
<dbReference type="InterPro" id="IPR005467">
    <property type="entry name" value="His_kinase_dom"/>
</dbReference>
<feature type="transmembrane region" description="Helical" evidence="9">
    <location>
        <begin position="28"/>
        <end position="51"/>
    </location>
</feature>
<dbReference type="InterPro" id="IPR050482">
    <property type="entry name" value="Sensor_HK_TwoCompSys"/>
</dbReference>
<dbReference type="InterPro" id="IPR003594">
    <property type="entry name" value="HATPase_dom"/>
</dbReference>
<dbReference type="Pfam" id="PF02518">
    <property type="entry name" value="HATPase_c"/>
    <property type="match status" value="1"/>
</dbReference>
<dbReference type="SMART" id="SM00387">
    <property type="entry name" value="HATPase_c"/>
    <property type="match status" value="1"/>
</dbReference>
<proteinExistence type="predicted"/>
<dbReference type="GO" id="GO:0016020">
    <property type="term" value="C:membrane"/>
    <property type="evidence" value="ECO:0007669"/>
    <property type="project" value="InterPro"/>
</dbReference>
<dbReference type="EC" id="2.7.13.3" evidence="2"/>
<dbReference type="PANTHER" id="PTHR24421:SF10">
    <property type="entry name" value="NITRATE_NITRITE SENSOR PROTEIN NARQ"/>
    <property type="match status" value="1"/>
</dbReference>
<evidence type="ECO:0000256" key="3">
    <source>
        <dbReference type="ARBA" id="ARBA00022553"/>
    </source>
</evidence>
<evidence type="ECO:0000256" key="2">
    <source>
        <dbReference type="ARBA" id="ARBA00012438"/>
    </source>
</evidence>
<keyword evidence="12" id="KW-1185">Reference proteome</keyword>
<evidence type="ECO:0000256" key="7">
    <source>
        <dbReference type="ARBA" id="ARBA00022840"/>
    </source>
</evidence>
<evidence type="ECO:0000259" key="10">
    <source>
        <dbReference type="PROSITE" id="PS50109"/>
    </source>
</evidence>
<dbReference type="Gene3D" id="1.20.5.1930">
    <property type="match status" value="1"/>
</dbReference>
<evidence type="ECO:0000256" key="6">
    <source>
        <dbReference type="ARBA" id="ARBA00022777"/>
    </source>
</evidence>
<evidence type="ECO:0000256" key="5">
    <source>
        <dbReference type="ARBA" id="ARBA00022741"/>
    </source>
</evidence>
<dbReference type="CDD" id="cd16917">
    <property type="entry name" value="HATPase_UhpB-NarQ-NarX-like"/>
    <property type="match status" value="1"/>
</dbReference>
<comment type="caution">
    <text evidence="11">The sequence shown here is derived from an EMBL/GenBank/DDBJ whole genome shotgun (WGS) entry which is preliminary data.</text>
</comment>
<organism evidence="11 12">
    <name type="scientific">Actinotalea ferrariae CF5-4</name>
    <dbReference type="NCBI Taxonomy" id="948458"/>
    <lineage>
        <taxon>Bacteria</taxon>
        <taxon>Bacillati</taxon>
        <taxon>Actinomycetota</taxon>
        <taxon>Actinomycetes</taxon>
        <taxon>Micrococcales</taxon>
        <taxon>Cellulomonadaceae</taxon>
        <taxon>Actinotalea</taxon>
    </lineage>
</organism>
<keyword evidence="9" id="KW-0472">Membrane</keyword>
<accession>A0A021VP45</accession>
<keyword evidence="9" id="KW-1133">Transmembrane helix</keyword>
<feature type="transmembrane region" description="Helical" evidence="9">
    <location>
        <begin position="197"/>
        <end position="217"/>
    </location>
</feature>
<dbReference type="EMBL" id="AXCW01000148">
    <property type="protein sequence ID" value="EYR62921.1"/>
    <property type="molecule type" value="Genomic_DNA"/>
</dbReference>
<dbReference type="PANTHER" id="PTHR24421">
    <property type="entry name" value="NITRATE/NITRITE SENSOR PROTEIN NARX-RELATED"/>
    <property type="match status" value="1"/>
</dbReference>
<evidence type="ECO:0000256" key="1">
    <source>
        <dbReference type="ARBA" id="ARBA00000085"/>
    </source>
</evidence>
<dbReference type="PROSITE" id="PS50109">
    <property type="entry name" value="HIS_KIN"/>
    <property type="match status" value="1"/>
</dbReference>
<dbReference type="AlphaFoldDB" id="A0A021VP45"/>
<dbReference type="SUPFAM" id="SSF55874">
    <property type="entry name" value="ATPase domain of HSP90 chaperone/DNA topoisomerase II/histidine kinase"/>
    <property type="match status" value="1"/>
</dbReference>
<keyword evidence="7" id="KW-0067">ATP-binding</keyword>
<dbReference type="InterPro" id="IPR036890">
    <property type="entry name" value="HATPase_C_sf"/>
</dbReference>
<reference evidence="11 12" key="1">
    <citation type="submission" date="2014-01" db="EMBL/GenBank/DDBJ databases">
        <title>Actinotalea ferrariae CF5-4.</title>
        <authorList>
            <person name="Chen F."/>
            <person name="Li Y."/>
            <person name="Wang G."/>
        </authorList>
    </citation>
    <scope>NUCLEOTIDE SEQUENCE [LARGE SCALE GENOMIC DNA]</scope>
    <source>
        <strain evidence="11 12">CF5-4</strain>
    </source>
</reference>
<evidence type="ECO:0000256" key="9">
    <source>
        <dbReference type="SAM" id="Phobius"/>
    </source>
</evidence>
<sequence length="452" mass="48208">MRGTLTATPAEATVPAGTSEVRRAVRRFAVLTGVLLVAVVLGTVVLGRAAVREESLRDAERLAAAFGTRVLAPSVDAEFRAGDPAALETVEDLVRRRTEDGSIARVKLWDPDGTILWSDDPDLIGQQFELAPRHVGLLETAGTDAHLSALEREENRGERGVGPLIEVYAGTVDADGNPLLVELYVPVARLEADTRELLRVVLTITVGALILLVLGVLPLSMSLARRVDGARVERERLLRHAAEATDLERRRVAQDLHDGVVQDLAGLGYLLSAAPADGGIDGDTLRTARDIVQRDVRALRSLLVDLYPAELDAHGLRAAVEELAGPARRAGVEVVCDVVCHAGTSRPSLLLAHRVVREALRNVARHSGAARAEVTVQADREHVVVEVSDDGRGVDPGVSRSRPGHLGLRLLEDTLRDAGGTFSLGPRPGGGTVLSARFPVIGADDRRTAPVP</sequence>
<keyword evidence="9" id="KW-0812">Transmembrane</keyword>
<dbReference type="OrthoDB" id="144293at2"/>
<name>A0A021VP45_9CELL</name>
<dbReference type="GO" id="GO:0000155">
    <property type="term" value="F:phosphorelay sensor kinase activity"/>
    <property type="evidence" value="ECO:0007669"/>
    <property type="project" value="InterPro"/>
</dbReference>
<dbReference type="Proteomes" id="UP000019753">
    <property type="component" value="Unassembled WGS sequence"/>
</dbReference>
<keyword evidence="5" id="KW-0547">Nucleotide-binding</keyword>
<evidence type="ECO:0000313" key="11">
    <source>
        <dbReference type="EMBL" id="EYR62921.1"/>
    </source>
</evidence>
<evidence type="ECO:0000313" key="12">
    <source>
        <dbReference type="Proteomes" id="UP000019753"/>
    </source>
</evidence>
<keyword evidence="3" id="KW-0597">Phosphoprotein</keyword>
<protein>
    <recommendedName>
        <fullName evidence="2">histidine kinase</fullName>
        <ecNumber evidence="2">2.7.13.3</ecNumber>
    </recommendedName>
</protein>
<comment type="catalytic activity">
    <reaction evidence="1">
        <text>ATP + protein L-histidine = ADP + protein N-phospho-L-histidine.</text>
        <dbReference type="EC" id="2.7.13.3"/>
    </reaction>
</comment>
<gene>
    <name evidence="11" type="ORF">N866_04230</name>
</gene>
<dbReference type="GO" id="GO:0005524">
    <property type="term" value="F:ATP binding"/>
    <property type="evidence" value="ECO:0007669"/>
    <property type="project" value="UniProtKB-KW"/>
</dbReference>
<feature type="domain" description="Histidine kinase" evidence="10">
    <location>
        <begin position="354"/>
        <end position="442"/>
    </location>
</feature>
<evidence type="ECO:0000256" key="8">
    <source>
        <dbReference type="ARBA" id="ARBA00023012"/>
    </source>
</evidence>
<keyword evidence="6" id="KW-0418">Kinase</keyword>
<evidence type="ECO:0000256" key="4">
    <source>
        <dbReference type="ARBA" id="ARBA00022679"/>
    </source>
</evidence>
<keyword evidence="8" id="KW-0902">Two-component regulatory system</keyword>
<dbReference type="InterPro" id="IPR011712">
    <property type="entry name" value="Sig_transdc_His_kin_sub3_dim/P"/>
</dbReference>